<evidence type="ECO:0000313" key="12">
    <source>
        <dbReference type="Proteomes" id="UP000199771"/>
    </source>
</evidence>
<dbReference type="InterPro" id="IPR032305">
    <property type="entry name" value="GTP-bd_M"/>
</dbReference>
<dbReference type="InterPro" id="IPR042108">
    <property type="entry name" value="GTPase_HflX_N_sf"/>
</dbReference>
<evidence type="ECO:0000256" key="4">
    <source>
        <dbReference type="ARBA" id="ARBA00022842"/>
    </source>
</evidence>
<dbReference type="Proteomes" id="UP000199771">
    <property type="component" value="Unassembled WGS sequence"/>
</dbReference>
<keyword evidence="5 6" id="KW-0342">GTP-binding</keyword>
<comment type="function">
    <text evidence="6">GTPase that associates with the 50S ribosomal subunit and may have a role during protein synthesis or ribosome biogenesis.</text>
</comment>
<dbReference type="Pfam" id="PF13167">
    <property type="entry name" value="GTP-bdg_N"/>
    <property type="match status" value="1"/>
</dbReference>
<feature type="binding site" evidence="7">
    <location>
        <begin position="204"/>
        <end position="211"/>
    </location>
    <ligand>
        <name>GTP</name>
        <dbReference type="ChEBI" id="CHEBI:37565"/>
    </ligand>
</feature>
<dbReference type="STRING" id="1076937.SAMN04488120_10259"/>
<feature type="binding site" evidence="8">
    <location>
        <position position="231"/>
    </location>
    <ligand>
        <name>Mg(2+)</name>
        <dbReference type="ChEBI" id="CHEBI:18420"/>
    </ligand>
</feature>
<dbReference type="GO" id="GO:0046872">
    <property type="term" value="F:metal ion binding"/>
    <property type="evidence" value="ECO:0007669"/>
    <property type="project" value="UniProtKB-KW"/>
</dbReference>
<dbReference type="GO" id="GO:0003924">
    <property type="term" value="F:GTPase activity"/>
    <property type="evidence" value="ECO:0007669"/>
    <property type="project" value="UniProtKB-UniRule"/>
</dbReference>
<dbReference type="GO" id="GO:0097216">
    <property type="term" value="F:guanosine tetraphosphate binding"/>
    <property type="evidence" value="ECO:0007669"/>
    <property type="project" value="UniProtKB-ARBA"/>
</dbReference>
<dbReference type="PRINTS" id="PR00326">
    <property type="entry name" value="GTP1OBG"/>
</dbReference>
<dbReference type="GO" id="GO:0043022">
    <property type="term" value="F:ribosome binding"/>
    <property type="evidence" value="ECO:0007669"/>
    <property type="project" value="TreeGrafter"/>
</dbReference>
<gene>
    <name evidence="6" type="primary">hflX</name>
    <name evidence="11" type="ORF">SAMN04488120_10259</name>
</gene>
<dbReference type="InterPro" id="IPR006073">
    <property type="entry name" value="GTP-bd"/>
</dbReference>
<feature type="domain" description="Hflx-type G" evidence="10">
    <location>
        <begin position="198"/>
        <end position="365"/>
    </location>
</feature>
<dbReference type="PANTHER" id="PTHR10229:SF0">
    <property type="entry name" value="GTP-BINDING PROTEIN 6-RELATED"/>
    <property type="match status" value="1"/>
</dbReference>
<evidence type="ECO:0000256" key="8">
    <source>
        <dbReference type="PIRSR" id="PIRSR006809-2"/>
    </source>
</evidence>
<dbReference type="InterPro" id="IPR035647">
    <property type="entry name" value="EFG_III/V"/>
</dbReference>
<keyword evidence="3 6" id="KW-0547">Nucleotide-binding</keyword>
<comment type="cofactor">
    <cofactor evidence="8">
        <name>Mg(2+)</name>
        <dbReference type="ChEBI" id="CHEBI:18420"/>
    </cofactor>
</comment>
<proteinExistence type="inferred from homology"/>
<evidence type="ECO:0000256" key="7">
    <source>
        <dbReference type="PIRSR" id="PIRSR006809-1"/>
    </source>
</evidence>
<evidence type="ECO:0000256" key="6">
    <source>
        <dbReference type="HAMAP-Rule" id="MF_00900"/>
    </source>
</evidence>
<evidence type="ECO:0000256" key="3">
    <source>
        <dbReference type="ARBA" id="ARBA00022741"/>
    </source>
</evidence>
<evidence type="ECO:0000256" key="9">
    <source>
        <dbReference type="SAM" id="Coils"/>
    </source>
</evidence>
<evidence type="ECO:0000256" key="5">
    <source>
        <dbReference type="ARBA" id="ARBA00023134"/>
    </source>
</evidence>
<dbReference type="InterPro" id="IPR027417">
    <property type="entry name" value="P-loop_NTPase"/>
</dbReference>
<dbReference type="SUPFAM" id="SSF54980">
    <property type="entry name" value="EF-G C-terminal domain-like"/>
    <property type="match status" value="1"/>
</dbReference>
<feature type="binding site" evidence="8">
    <location>
        <position position="211"/>
    </location>
    <ligand>
        <name>Mg(2+)</name>
        <dbReference type="ChEBI" id="CHEBI:18420"/>
    </ligand>
</feature>
<dbReference type="InterPro" id="IPR025121">
    <property type="entry name" value="GTPase_HflX_N"/>
</dbReference>
<dbReference type="Pfam" id="PF01926">
    <property type="entry name" value="MMR_HSR1"/>
    <property type="match status" value="1"/>
</dbReference>
<dbReference type="PANTHER" id="PTHR10229">
    <property type="entry name" value="GTP-BINDING PROTEIN HFLX"/>
    <property type="match status" value="1"/>
</dbReference>
<feature type="binding site" evidence="7">
    <location>
        <begin position="229"/>
        <end position="233"/>
    </location>
    <ligand>
        <name>GTP</name>
        <dbReference type="ChEBI" id="CHEBI:37565"/>
    </ligand>
</feature>
<comment type="subunit">
    <text evidence="6">Monomer. Associates with the 50S ribosomal subunit.</text>
</comment>
<dbReference type="RefSeq" id="WP_091530946.1">
    <property type="nucleotide sequence ID" value="NZ_FOOC01000002.1"/>
</dbReference>
<feature type="binding site" evidence="7">
    <location>
        <begin position="317"/>
        <end position="320"/>
    </location>
    <ligand>
        <name>GTP</name>
        <dbReference type="ChEBI" id="CHEBI:37565"/>
    </ligand>
</feature>
<dbReference type="FunFam" id="3.40.50.11060:FF:000001">
    <property type="entry name" value="GTPase HflX"/>
    <property type="match status" value="1"/>
</dbReference>
<dbReference type="CDD" id="cd01878">
    <property type="entry name" value="HflX"/>
    <property type="match status" value="1"/>
</dbReference>
<dbReference type="Gene3D" id="6.10.250.2860">
    <property type="match status" value="1"/>
</dbReference>
<keyword evidence="1 6" id="KW-0963">Cytoplasm</keyword>
<dbReference type="Gene3D" id="3.40.50.11060">
    <property type="entry name" value="GTPase HflX, N-terminal domain"/>
    <property type="match status" value="1"/>
</dbReference>
<reference evidence="11 12" key="1">
    <citation type="submission" date="2016-10" db="EMBL/GenBank/DDBJ databases">
        <authorList>
            <person name="de Groot N.N."/>
        </authorList>
    </citation>
    <scope>NUCLEOTIDE SEQUENCE [LARGE SCALE GENOMIC DNA]</scope>
    <source>
        <strain evidence="11 12">DSM 23609</strain>
    </source>
</reference>
<feature type="coiled-coil region" evidence="9">
    <location>
        <begin position="164"/>
        <end position="191"/>
    </location>
</feature>
<dbReference type="EMBL" id="FOOC01000002">
    <property type="protein sequence ID" value="SFF30739.1"/>
    <property type="molecule type" value="Genomic_DNA"/>
</dbReference>
<accession>A0A1I2HLU8</accession>
<evidence type="ECO:0000256" key="2">
    <source>
        <dbReference type="ARBA" id="ARBA00022723"/>
    </source>
</evidence>
<dbReference type="GO" id="GO:0005525">
    <property type="term" value="F:GTP binding"/>
    <property type="evidence" value="ECO:0007669"/>
    <property type="project" value="UniProtKB-UniRule"/>
</dbReference>
<evidence type="ECO:0000313" key="11">
    <source>
        <dbReference type="EMBL" id="SFF30739.1"/>
    </source>
</evidence>
<name>A0A1I2HLU8_9GAMM</name>
<dbReference type="SUPFAM" id="SSF52540">
    <property type="entry name" value="P-loop containing nucleoside triphosphate hydrolases"/>
    <property type="match status" value="1"/>
</dbReference>
<dbReference type="NCBIfam" id="NF008280">
    <property type="entry name" value="PRK11058.1"/>
    <property type="match status" value="1"/>
</dbReference>
<comment type="subcellular location">
    <subcellularLocation>
        <location evidence="6">Cytoplasm</location>
    </subcellularLocation>
    <text evidence="6">May associate with membranes.</text>
</comment>
<organism evidence="11 12">
    <name type="scientific">Fontimonas thermophila</name>
    <dbReference type="NCBI Taxonomy" id="1076937"/>
    <lineage>
        <taxon>Bacteria</taxon>
        <taxon>Pseudomonadati</taxon>
        <taxon>Pseudomonadota</taxon>
        <taxon>Gammaproteobacteria</taxon>
        <taxon>Nevskiales</taxon>
        <taxon>Nevskiaceae</taxon>
        <taxon>Fontimonas</taxon>
    </lineage>
</organism>
<keyword evidence="12" id="KW-1185">Reference proteome</keyword>
<evidence type="ECO:0000256" key="1">
    <source>
        <dbReference type="ARBA" id="ARBA00022490"/>
    </source>
</evidence>
<dbReference type="FunFam" id="3.40.50.300:FF:000173">
    <property type="entry name" value="GTPase HflX"/>
    <property type="match status" value="1"/>
</dbReference>
<protein>
    <recommendedName>
        <fullName evidence="6">GTPase HflX</fullName>
    </recommendedName>
    <alternativeName>
        <fullName evidence="6">GTP-binding protein HflX</fullName>
    </alternativeName>
</protein>
<feature type="binding site" evidence="7">
    <location>
        <begin position="251"/>
        <end position="254"/>
    </location>
    <ligand>
        <name>GTP</name>
        <dbReference type="ChEBI" id="CHEBI:37565"/>
    </ligand>
</feature>
<sequence length="440" mass="48182">MFERPKAGQKAILVHLEFPGTDYESDRQEFIELARSAGAEALAVIGGSRHKPDPGLFIGSGKAEEVAAAVAAQGAELVIFNHTLSPSQERNLEKLLRARVLDRTGLILDIFATRARSHEGKLQVELAQLQHIATRLVRGWTHLERQRGGIGLRGPGETQLETDRRLIRDRIASLKRQLEAVRSRRARSRAARERNAVPTVSLVGYTNAGKSTLFNALTGDTAYASSRLFATLDTTVRRMPLAAGDPIVVADTVGFIRDLPHDLVAAFRATLEEAREAALLLHVVDAADAERMARIAQVEDVLNEIGAGGVPRLQVFNKIDLRAEETPRIERDDEGVAYRVFVSARTGAGLELLREAIAERLARVPQVRELVLPPQAARLRAQLFACNAVLDERLDDGGNFHLRVALPAAQLQRLCRDAGLRVDVDAQVRMAAPSVHAATQ</sequence>
<dbReference type="InterPro" id="IPR030394">
    <property type="entry name" value="G_HFLX_dom"/>
</dbReference>
<dbReference type="InterPro" id="IPR016496">
    <property type="entry name" value="GTPase_HflX"/>
</dbReference>
<evidence type="ECO:0000259" key="10">
    <source>
        <dbReference type="PROSITE" id="PS51705"/>
    </source>
</evidence>
<comment type="similarity">
    <text evidence="6">Belongs to the TRAFAC class OBG-HflX-like GTPase superfamily. HflX GTPase family.</text>
</comment>
<dbReference type="Pfam" id="PF16360">
    <property type="entry name" value="GTP-bdg_M"/>
    <property type="match status" value="1"/>
</dbReference>
<dbReference type="NCBIfam" id="TIGR03156">
    <property type="entry name" value="GTP_HflX"/>
    <property type="match status" value="1"/>
</dbReference>
<dbReference type="HAMAP" id="MF_00900">
    <property type="entry name" value="GTPase_HflX"/>
    <property type="match status" value="1"/>
</dbReference>
<keyword evidence="2 8" id="KW-0479">Metal-binding</keyword>
<keyword evidence="4 8" id="KW-0460">Magnesium</keyword>
<dbReference type="Gene3D" id="3.40.50.300">
    <property type="entry name" value="P-loop containing nucleotide triphosphate hydrolases"/>
    <property type="match status" value="1"/>
</dbReference>
<dbReference type="OrthoDB" id="9812272at2"/>
<dbReference type="AlphaFoldDB" id="A0A1I2HLU8"/>
<dbReference type="GO" id="GO:0005737">
    <property type="term" value="C:cytoplasm"/>
    <property type="evidence" value="ECO:0007669"/>
    <property type="project" value="UniProtKB-SubCell"/>
</dbReference>
<dbReference type="PROSITE" id="PS51705">
    <property type="entry name" value="G_HFLX"/>
    <property type="match status" value="1"/>
</dbReference>
<keyword evidence="9" id="KW-0175">Coiled coil</keyword>
<feature type="binding site" evidence="7">
    <location>
        <begin position="343"/>
        <end position="345"/>
    </location>
    <ligand>
        <name>GTP</name>
        <dbReference type="ChEBI" id="CHEBI:37565"/>
    </ligand>
</feature>
<dbReference type="PIRSF" id="PIRSF006809">
    <property type="entry name" value="GTP-binding_hflX_prd"/>
    <property type="match status" value="1"/>
</dbReference>